<proteinExistence type="predicted"/>
<dbReference type="PANTHER" id="PTHR23179">
    <property type="entry name" value="T-CELL ACTIVATION RHO GTPASE ACTIVATING PROTEIN-RELATED"/>
    <property type="match status" value="1"/>
</dbReference>
<dbReference type="InterPro" id="IPR008936">
    <property type="entry name" value="Rho_GTPase_activation_prot"/>
</dbReference>
<feature type="compositionally biased region" description="Low complexity" evidence="1">
    <location>
        <begin position="197"/>
        <end position="218"/>
    </location>
</feature>
<dbReference type="InterPro" id="IPR000198">
    <property type="entry name" value="RhoGAP_dom"/>
</dbReference>
<feature type="region of interest" description="Disordered" evidence="1">
    <location>
        <begin position="143"/>
        <end position="162"/>
    </location>
</feature>
<feature type="region of interest" description="Disordered" evidence="1">
    <location>
        <begin position="190"/>
        <end position="218"/>
    </location>
</feature>
<dbReference type="AlphaFoldDB" id="A0A2A2JMF0"/>
<name>A0A2A2JMF0_9BILA</name>
<feature type="domain" description="Rho-GAP" evidence="2">
    <location>
        <begin position="242"/>
        <end position="355"/>
    </location>
</feature>
<dbReference type="OrthoDB" id="9994905at2759"/>
<dbReference type="Gene3D" id="1.10.555.10">
    <property type="entry name" value="Rho GTPase activation protein"/>
    <property type="match status" value="1"/>
</dbReference>
<evidence type="ECO:0000259" key="2">
    <source>
        <dbReference type="PROSITE" id="PS50238"/>
    </source>
</evidence>
<dbReference type="EMBL" id="LIAE01010337">
    <property type="protein sequence ID" value="PAV62956.1"/>
    <property type="molecule type" value="Genomic_DNA"/>
</dbReference>
<dbReference type="SUPFAM" id="SSF48350">
    <property type="entry name" value="GTPase activation domain, GAP"/>
    <property type="match status" value="1"/>
</dbReference>
<evidence type="ECO:0000313" key="3">
    <source>
        <dbReference type="EMBL" id="PAV62956.1"/>
    </source>
</evidence>
<accession>A0A2A2JMF0</accession>
<dbReference type="Pfam" id="PF00620">
    <property type="entry name" value="RhoGAP"/>
    <property type="match status" value="1"/>
</dbReference>
<keyword evidence="4" id="KW-1185">Reference proteome</keyword>
<organism evidence="3 4">
    <name type="scientific">Diploscapter pachys</name>
    <dbReference type="NCBI Taxonomy" id="2018661"/>
    <lineage>
        <taxon>Eukaryota</taxon>
        <taxon>Metazoa</taxon>
        <taxon>Ecdysozoa</taxon>
        <taxon>Nematoda</taxon>
        <taxon>Chromadorea</taxon>
        <taxon>Rhabditida</taxon>
        <taxon>Rhabditina</taxon>
        <taxon>Rhabditomorpha</taxon>
        <taxon>Rhabditoidea</taxon>
        <taxon>Rhabditidae</taxon>
        <taxon>Diploscapter</taxon>
    </lineage>
</organism>
<evidence type="ECO:0000313" key="4">
    <source>
        <dbReference type="Proteomes" id="UP000218231"/>
    </source>
</evidence>
<sequence length="355" mass="38614">MPWFVRRSSKSKRTNCSRRSPHLVGYRLLVTPSDRRAEPVSVFRPDISAPYTGRQQSISHIPHVRHFHPDSGAQVGTTSAFIRTTQHPQQTGDSPSSSKWPAQCSEQNQVQYRRPLGSLDNFPRVLPSTSLCLESQPQVVFAESQHKSTASSGTGVDRLEFGRGCSRPAEPLTTLTAALASPAAVLPVHRHLPLPPSASNSNSTSSSSDPSTSTSAPTASVSAASLSANTSSGESSLVKFGVPISEAFAHDIPATLLVLLLKVNKEGPYKKDIWRAPGNQQQVRKLAQIMQHGRLVNIANFSVYTAASVIKKFLSKLPGGIFGHENEQSLFNNAVNNSDIEKQRQVFYRQVPALF</sequence>
<protein>
    <recommendedName>
        <fullName evidence="2">Rho-GAP domain-containing protein</fullName>
    </recommendedName>
</protein>
<reference evidence="3 4" key="1">
    <citation type="journal article" date="2017" name="Curr. Biol.">
        <title>Genome architecture and evolution of a unichromosomal asexual nematode.</title>
        <authorList>
            <person name="Fradin H."/>
            <person name="Zegar C."/>
            <person name="Gutwein M."/>
            <person name="Lucas J."/>
            <person name="Kovtun M."/>
            <person name="Corcoran D."/>
            <person name="Baugh L.R."/>
            <person name="Kiontke K."/>
            <person name="Gunsalus K."/>
            <person name="Fitch D.H."/>
            <person name="Piano F."/>
        </authorList>
    </citation>
    <scope>NUCLEOTIDE SEQUENCE [LARGE SCALE GENOMIC DNA]</scope>
    <source>
        <strain evidence="3">PF1309</strain>
    </source>
</reference>
<gene>
    <name evidence="3" type="ORF">WR25_03858</name>
</gene>
<comment type="caution">
    <text evidence="3">The sequence shown here is derived from an EMBL/GenBank/DDBJ whole genome shotgun (WGS) entry which is preliminary data.</text>
</comment>
<dbReference type="GO" id="GO:0005096">
    <property type="term" value="F:GTPase activator activity"/>
    <property type="evidence" value="ECO:0007669"/>
    <property type="project" value="TreeGrafter"/>
</dbReference>
<dbReference type="PROSITE" id="PS50238">
    <property type="entry name" value="RHOGAP"/>
    <property type="match status" value="1"/>
</dbReference>
<dbReference type="Proteomes" id="UP000218231">
    <property type="component" value="Unassembled WGS sequence"/>
</dbReference>
<feature type="region of interest" description="Disordered" evidence="1">
    <location>
        <begin position="85"/>
        <end position="106"/>
    </location>
</feature>
<dbReference type="PANTHER" id="PTHR23179:SF27">
    <property type="entry name" value="RHO GTPASE ACTIVATING PROTEIN AT 71E, ISOFORM D"/>
    <property type="match status" value="1"/>
</dbReference>
<dbReference type="GO" id="GO:0007165">
    <property type="term" value="P:signal transduction"/>
    <property type="evidence" value="ECO:0007669"/>
    <property type="project" value="InterPro"/>
</dbReference>
<dbReference type="STRING" id="2018661.A0A2A2JMF0"/>
<evidence type="ECO:0000256" key="1">
    <source>
        <dbReference type="SAM" id="MobiDB-lite"/>
    </source>
</evidence>